<accession>A0A8H6RG44</accession>
<feature type="region of interest" description="Disordered" evidence="1">
    <location>
        <begin position="164"/>
        <end position="196"/>
    </location>
</feature>
<keyword evidence="3" id="KW-1185">Reference proteome</keyword>
<proteinExistence type="predicted"/>
<evidence type="ECO:0000256" key="1">
    <source>
        <dbReference type="SAM" id="MobiDB-lite"/>
    </source>
</evidence>
<evidence type="ECO:0000313" key="3">
    <source>
        <dbReference type="Proteomes" id="UP000660729"/>
    </source>
</evidence>
<evidence type="ECO:0000313" key="2">
    <source>
        <dbReference type="EMBL" id="KAF7189441.1"/>
    </source>
</evidence>
<dbReference type="EMBL" id="JABCIY010000187">
    <property type="protein sequence ID" value="KAF7189441.1"/>
    <property type="molecule type" value="Genomic_DNA"/>
</dbReference>
<dbReference type="AlphaFoldDB" id="A0A8H6RG44"/>
<feature type="compositionally biased region" description="Low complexity" evidence="1">
    <location>
        <begin position="164"/>
        <end position="193"/>
    </location>
</feature>
<gene>
    <name evidence="2" type="ORF">HII31_09226</name>
</gene>
<dbReference type="Proteomes" id="UP000660729">
    <property type="component" value="Unassembled WGS sequence"/>
</dbReference>
<reference evidence="2" key="1">
    <citation type="submission" date="2020-04" db="EMBL/GenBank/DDBJ databases">
        <title>Draft genome resource of the tomato pathogen Pseudocercospora fuligena.</title>
        <authorList>
            <person name="Zaccaron A."/>
        </authorList>
    </citation>
    <scope>NUCLEOTIDE SEQUENCE</scope>
    <source>
        <strain evidence="2">PF001</strain>
    </source>
</reference>
<organism evidence="2 3">
    <name type="scientific">Pseudocercospora fuligena</name>
    <dbReference type="NCBI Taxonomy" id="685502"/>
    <lineage>
        <taxon>Eukaryota</taxon>
        <taxon>Fungi</taxon>
        <taxon>Dikarya</taxon>
        <taxon>Ascomycota</taxon>
        <taxon>Pezizomycotina</taxon>
        <taxon>Dothideomycetes</taxon>
        <taxon>Dothideomycetidae</taxon>
        <taxon>Mycosphaerellales</taxon>
        <taxon>Mycosphaerellaceae</taxon>
        <taxon>Pseudocercospora</taxon>
    </lineage>
</organism>
<protein>
    <submittedName>
        <fullName evidence="2">Uncharacterized protein</fullName>
    </submittedName>
</protein>
<comment type="caution">
    <text evidence="2">The sequence shown here is derived from an EMBL/GenBank/DDBJ whole genome shotgun (WGS) entry which is preliminary data.</text>
</comment>
<sequence>MPGNYNPPKVARSPRRGAVYLDQFSGCVLNEQDAIRRYPLITVLSGKEACEQREQNLGCLRQLWRALRDFFSRPPDPPTLHMFRYDYNTRTRHIAGAGEIDHQKYKIIIVTEHTRCPEALEYGYGVVQIVRRRWWQRSMSRPESTMFEVSEVPVLPLSEKLDSSSSKSALLPSSRASVLSSSETGPNSSNSWSDAYPDLRDLII</sequence>
<name>A0A8H6RG44_9PEZI</name>